<protein>
    <submittedName>
        <fullName evidence="1">Uncharacterized protein</fullName>
    </submittedName>
</protein>
<reference evidence="1" key="1">
    <citation type="submission" date="2019-09" db="EMBL/GenBank/DDBJ databases">
        <title>Comparative Genomics of Leptospira interrogans Reveals Genome Plasticity - A Common Adaptive Strategy for Survival in Various Hosts.</title>
        <authorList>
            <person name="Ramli S.R."/>
            <person name="Bunk B."/>
            <person name="Goris M."/>
            <person name="Bhuju S."/>
            <person name="Jarek M."/>
            <person name="Sproer C."/>
            <person name="Mustakim S."/>
            <person name="Strommenger B."/>
            <person name="Pessler F."/>
        </authorList>
    </citation>
    <scope>NUCLEOTIDE SEQUENCE</scope>
    <source>
        <strain evidence="1">782</strain>
    </source>
</reference>
<name>A0AAQ0AXY1_LEPIR</name>
<sequence length="195" mass="22785">MRILILFFLMFGILFAQEDLGLQEDIDVNYKRMAREKKKVIIPEIVGLKAADQKKLFDRSSKTYVEFPISSENKPTIVIKTPVGHLYSERWRILTCTDLGQSLESKYVHIKNMKTIVRVIYKDEKSEILRENNRIYDMEGYDSIAIIADNIDIHAGHSDHSKNSVKHYLIEIYIQDVFRKENKNLCVSEILPFDS</sequence>
<dbReference type="AlphaFoldDB" id="A0AAQ0AXY1"/>
<gene>
    <name evidence="1" type="ORF">Lepto782_05190</name>
</gene>
<dbReference type="EMBL" id="CP043884">
    <property type="protein sequence ID" value="QOI41723.1"/>
    <property type="molecule type" value="Genomic_DNA"/>
</dbReference>
<accession>A0AAQ0AXY1</accession>
<evidence type="ECO:0000313" key="2">
    <source>
        <dbReference type="Proteomes" id="UP000663124"/>
    </source>
</evidence>
<dbReference type="Proteomes" id="UP000663124">
    <property type="component" value="Chromosome 1"/>
</dbReference>
<organism evidence="1 2">
    <name type="scientific">Leptospira interrogans serovar Canicola</name>
    <dbReference type="NCBI Taxonomy" id="211880"/>
    <lineage>
        <taxon>Bacteria</taxon>
        <taxon>Pseudomonadati</taxon>
        <taxon>Spirochaetota</taxon>
        <taxon>Spirochaetia</taxon>
        <taxon>Leptospirales</taxon>
        <taxon>Leptospiraceae</taxon>
        <taxon>Leptospira</taxon>
    </lineage>
</organism>
<evidence type="ECO:0000313" key="1">
    <source>
        <dbReference type="EMBL" id="QOI41723.1"/>
    </source>
</evidence>
<proteinExistence type="predicted"/>
<dbReference type="RefSeq" id="WP_061233667.1">
    <property type="nucleotide sequence ID" value="NZ_CP043884.1"/>
</dbReference>